<evidence type="ECO:0000259" key="5">
    <source>
        <dbReference type="PROSITE" id="PS51635"/>
    </source>
</evidence>
<evidence type="ECO:0000256" key="1">
    <source>
        <dbReference type="ARBA" id="ARBA00022801"/>
    </source>
</evidence>
<feature type="active site" description="Nucleophile" evidence="4">
    <location>
        <position position="45"/>
    </location>
</feature>
<organism evidence="6 7">
    <name type="scientific">Virgisporangium aliadipatigenens</name>
    <dbReference type="NCBI Taxonomy" id="741659"/>
    <lineage>
        <taxon>Bacteria</taxon>
        <taxon>Bacillati</taxon>
        <taxon>Actinomycetota</taxon>
        <taxon>Actinomycetes</taxon>
        <taxon>Micromonosporales</taxon>
        <taxon>Micromonosporaceae</taxon>
        <taxon>Virgisporangium</taxon>
    </lineage>
</organism>
<sequence>MARRVGLVLGAGGTLGAAWMVGALGAVERRIGRPLRGVDLMVGTSAGSILAAALRCGITVDTLVAHQRGEGLADLPDAAEFARDTGRMPPLPRFRLGSPGLLASAARAPLQVHPRVAASALLPAGRAQHRVLHAFVSSLSARSSWPRRPTWIISVNYGSGRRVAFGRTGAPAASLADAVVASCSIPGWHEPRLIDGQRYVDGGVRSVTSLDLLSRAGLDEVYVLAPMAGHDLGRPLNPALRTERFFRNVITSWLMAEVRKVEAAGTAVTVLTPGPADVAAIGLNLMDPGRRLQVLETSLATARHALGDVPRAA</sequence>
<accession>A0A8J3YP81</accession>
<dbReference type="Proteomes" id="UP000619260">
    <property type="component" value="Unassembled WGS sequence"/>
</dbReference>
<dbReference type="PANTHER" id="PTHR14226:SF57">
    <property type="entry name" value="BLR7027 PROTEIN"/>
    <property type="match status" value="1"/>
</dbReference>
<feature type="short sequence motif" description="GXSXG" evidence="4">
    <location>
        <begin position="43"/>
        <end position="47"/>
    </location>
</feature>
<evidence type="ECO:0000256" key="3">
    <source>
        <dbReference type="ARBA" id="ARBA00023098"/>
    </source>
</evidence>
<feature type="short sequence motif" description="DGA/G" evidence="4">
    <location>
        <begin position="201"/>
        <end position="203"/>
    </location>
</feature>
<dbReference type="RefSeq" id="WP_203902336.1">
    <property type="nucleotide sequence ID" value="NZ_BOPF01000023.1"/>
</dbReference>
<dbReference type="Gene3D" id="3.40.1090.10">
    <property type="entry name" value="Cytosolic phospholipase A2 catalytic domain"/>
    <property type="match status" value="2"/>
</dbReference>
<feature type="active site" description="Proton acceptor" evidence="4">
    <location>
        <position position="201"/>
    </location>
</feature>
<evidence type="ECO:0000256" key="2">
    <source>
        <dbReference type="ARBA" id="ARBA00022963"/>
    </source>
</evidence>
<dbReference type="Pfam" id="PF01734">
    <property type="entry name" value="Patatin"/>
    <property type="match status" value="1"/>
</dbReference>
<dbReference type="InterPro" id="IPR050301">
    <property type="entry name" value="NTE"/>
</dbReference>
<comment type="caution">
    <text evidence="6">The sequence shown here is derived from an EMBL/GenBank/DDBJ whole genome shotgun (WGS) entry which is preliminary data.</text>
</comment>
<feature type="domain" description="PNPLA" evidence="5">
    <location>
        <begin position="7"/>
        <end position="214"/>
    </location>
</feature>
<dbReference type="GO" id="GO:0016042">
    <property type="term" value="P:lipid catabolic process"/>
    <property type="evidence" value="ECO:0007669"/>
    <property type="project" value="UniProtKB-UniRule"/>
</dbReference>
<dbReference type="PANTHER" id="PTHR14226">
    <property type="entry name" value="NEUROPATHY TARGET ESTERASE/SWISS CHEESE D.MELANOGASTER"/>
    <property type="match status" value="1"/>
</dbReference>
<name>A0A8J3YP81_9ACTN</name>
<proteinExistence type="predicted"/>
<reference evidence="6" key="1">
    <citation type="submission" date="2021-01" db="EMBL/GenBank/DDBJ databases">
        <title>Whole genome shotgun sequence of Virgisporangium aliadipatigenens NBRC 105644.</title>
        <authorList>
            <person name="Komaki H."/>
            <person name="Tamura T."/>
        </authorList>
    </citation>
    <scope>NUCLEOTIDE SEQUENCE</scope>
    <source>
        <strain evidence="6">NBRC 105644</strain>
    </source>
</reference>
<dbReference type="EMBL" id="BOPF01000023">
    <property type="protein sequence ID" value="GIJ48856.1"/>
    <property type="molecule type" value="Genomic_DNA"/>
</dbReference>
<evidence type="ECO:0000313" key="6">
    <source>
        <dbReference type="EMBL" id="GIJ48856.1"/>
    </source>
</evidence>
<dbReference type="GO" id="GO:0016787">
    <property type="term" value="F:hydrolase activity"/>
    <property type="evidence" value="ECO:0007669"/>
    <property type="project" value="UniProtKB-UniRule"/>
</dbReference>
<dbReference type="AlphaFoldDB" id="A0A8J3YP81"/>
<evidence type="ECO:0000313" key="7">
    <source>
        <dbReference type="Proteomes" id="UP000619260"/>
    </source>
</evidence>
<protein>
    <submittedName>
        <fullName evidence="6">Patatin</fullName>
    </submittedName>
</protein>
<dbReference type="PROSITE" id="PS51635">
    <property type="entry name" value="PNPLA"/>
    <property type="match status" value="1"/>
</dbReference>
<comment type="caution">
    <text evidence="4">Lacks conserved residue(s) required for the propagation of feature annotation.</text>
</comment>
<keyword evidence="7" id="KW-1185">Reference proteome</keyword>
<keyword evidence="3 4" id="KW-0443">Lipid metabolism</keyword>
<keyword evidence="1 4" id="KW-0378">Hydrolase</keyword>
<dbReference type="SUPFAM" id="SSF52151">
    <property type="entry name" value="FabD/lysophospholipase-like"/>
    <property type="match status" value="1"/>
</dbReference>
<dbReference type="InterPro" id="IPR016035">
    <property type="entry name" value="Acyl_Trfase/lysoPLipase"/>
</dbReference>
<gene>
    <name evidence="6" type="ORF">Val02_57420</name>
</gene>
<dbReference type="InterPro" id="IPR002641">
    <property type="entry name" value="PNPLA_dom"/>
</dbReference>
<keyword evidence="2 4" id="KW-0442">Lipid degradation</keyword>
<evidence type="ECO:0000256" key="4">
    <source>
        <dbReference type="PROSITE-ProRule" id="PRU01161"/>
    </source>
</evidence>